<feature type="domain" description="Aldehyde dehydrogenase" evidence="3">
    <location>
        <begin position="23"/>
        <end position="475"/>
    </location>
</feature>
<dbReference type="Gene3D" id="3.40.605.10">
    <property type="entry name" value="Aldehyde Dehydrogenase, Chain A, domain 1"/>
    <property type="match status" value="1"/>
</dbReference>
<evidence type="ECO:0000313" key="5">
    <source>
        <dbReference type="Proteomes" id="UP000596427"/>
    </source>
</evidence>
<dbReference type="Gene3D" id="3.40.309.10">
    <property type="entry name" value="Aldehyde Dehydrogenase, Chain A, domain 2"/>
    <property type="match status" value="1"/>
</dbReference>
<dbReference type="KEGG" id="xdi:EZH22_27875"/>
<reference evidence="4 5" key="1">
    <citation type="submission" date="2020-10" db="EMBL/GenBank/DDBJ databases">
        <title>Degradation of 1,4-Dioxane by Xanthobacter sp. YN2, via a Novel Group-2 Soluble Di-Iron Monooxygenase.</title>
        <authorList>
            <person name="Ma F."/>
            <person name="Wang Y."/>
            <person name="Yang J."/>
            <person name="Guo H."/>
            <person name="Su D."/>
            <person name="Yu L."/>
        </authorList>
    </citation>
    <scope>NUCLEOTIDE SEQUENCE [LARGE SCALE GENOMIC DNA]</scope>
    <source>
        <strain evidence="4 5">YN2</strain>
    </source>
</reference>
<dbReference type="GO" id="GO:0009450">
    <property type="term" value="P:gamma-aminobutyric acid catabolic process"/>
    <property type="evidence" value="ECO:0007669"/>
    <property type="project" value="TreeGrafter"/>
</dbReference>
<evidence type="ECO:0000256" key="1">
    <source>
        <dbReference type="ARBA" id="ARBA00009986"/>
    </source>
</evidence>
<evidence type="ECO:0000256" key="2">
    <source>
        <dbReference type="ARBA" id="ARBA00023002"/>
    </source>
</evidence>
<proteinExistence type="inferred from homology"/>
<name>A0A974PPE4_9HYPH</name>
<keyword evidence="5" id="KW-1185">Reference proteome</keyword>
<keyword evidence="2" id="KW-0560">Oxidoreductase</keyword>
<gene>
    <name evidence="4" type="ORF">EZH22_27875</name>
</gene>
<dbReference type="PANTHER" id="PTHR43353">
    <property type="entry name" value="SUCCINATE-SEMIALDEHYDE DEHYDROGENASE, MITOCHONDRIAL"/>
    <property type="match status" value="1"/>
</dbReference>
<dbReference type="CDD" id="cd07103">
    <property type="entry name" value="ALDH_F5_SSADH_GabD"/>
    <property type="match status" value="1"/>
</dbReference>
<dbReference type="InterPro" id="IPR015590">
    <property type="entry name" value="Aldehyde_DH_dom"/>
</dbReference>
<dbReference type="FunFam" id="3.40.605.10:FF:000007">
    <property type="entry name" value="NAD/NADP-dependent betaine aldehyde dehydrogenase"/>
    <property type="match status" value="1"/>
</dbReference>
<dbReference type="Proteomes" id="UP000596427">
    <property type="component" value="Chromosome"/>
</dbReference>
<dbReference type="EMBL" id="CP063362">
    <property type="protein sequence ID" value="QRG06680.1"/>
    <property type="molecule type" value="Genomic_DNA"/>
</dbReference>
<organism evidence="4 5">
    <name type="scientific">Xanthobacter dioxanivorans</name>
    <dbReference type="NCBI Taxonomy" id="2528964"/>
    <lineage>
        <taxon>Bacteria</taxon>
        <taxon>Pseudomonadati</taxon>
        <taxon>Pseudomonadota</taxon>
        <taxon>Alphaproteobacteria</taxon>
        <taxon>Hyphomicrobiales</taxon>
        <taxon>Xanthobacteraceae</taxon>
        <taxon>Xanthobacter</taxon>
    </lineage>
</organism>
<evidence type="ECO:0000313" key="4">
    <source>
        <dbReference type="EMBL" id="QRG06680.1"/>
    </source>
</evidence>
<dbReference type="PANTHER" id="PTHR43353:SF5">
    <property type="entry name" value="SUCCINATE-SEMIALDEHYDE DEHYDROGENASE, MITOCHONDRIAL"/>
    <property type="match status" value="1"/>
</dbReference>
<dbReference type="Pfam" id="PF00171">
    <property type="entry name" value="Aldedh"/>
    <property type="match status" value="1"/>
</dbReference>
<comment type="similarity">
    <text evidence="1">Belongs to the aldehyde dehydrogenase family.</text>
</comment>
<dbReference type="SUPFAM" id="SSF53720">
    <property type="entry name" value="ALDH-like"/>
    <property type="match status" value="1"/>
</dbReference>
<dbReference type="InterPro" id="IPR050740">
    <property type="entry name" value="Aldehyde_DH_Superfamily"/>
</dbReference>
<dbReference type="AlphaFoldDB" id="A0A974PPE4"/>
<protein>
    <submittedName>
        <fullName evidence="4">NAD-dependent succinate-semialdehyde dehydrogenase</fullName>
    </submittedName>
</protein>
<dbReference type="RefSeq" id="WP_203193585.1">
    <property type="nucleotide sequence ID" value="NZ_CP063362.1"/>
</dbReference>
<dbReference type="InterPro" id="IPR016163">
    <property type="entry name" value="Ald_DH_C"/>
</dbReference>
<dbReference type="GO" id="GO:0004777">
    <property type="term" value="F:succinate-semialdehyde dehydrogenase (NAD+) activity"/>
    <property type="evidence" value="ECO:0007669"/>
    <property type="project" value="TreeGrafter"/>
</dbReference>
<accession>A0A974PPE4</accession>
<sequence>MAFAYPELHLVVAGRQVKGGGRTTEPVLNPATGARLADLPLATEADLDEALAAADVGFSVWRRVSAVDRAKVLKCTADLMRERREYLAFLVTSELGKPLAQARLEVEQAAGMFEWYAEEGKRSYGRIIPSRAEGSRQMSLREPVGPIAAFSPWNAPAITPSRKIGGALAAGCSVIVKPSEETPATALAIAGMLEEAGLPAGVLSMVFGHPAMISGKLLSSPVIRGITFTGSTAIGKLLASQAVQSMKRMTLELGGHAPVIVFDDVDAEKVGVAAATAKYRNAGQVCTSPTRFYVQAGIYERFARAFEETAKAITVGDGFDPATGMGPLANARRVEAMEEFVADARHRGIRLSAGGERCCNAGFFYRPTLLTDFSDDCMAANVEPFGPLAIARPFETFDEAILSANRLPFGLAAYAMTNDVRRAHAVAEAIEAGNVILNHWTVSLPETPFGGVKESGFGSEGGLEGLQAFQNTKFISTLTLQGF</sequence>
<dbReference type="InterPro" id="IPR016162">
    <property type="entry name" value="Ald_DH_N"/>
</dbReference>
<dbReference type="InterPro" id="IPR016161">
    <property type="entry name" value="Ald_DH/histidinol_DH"/>
</dbReference>
<evidence type="ECO:0000259" key="3">
    <source>
        <dbReference type="Pfam" id="PF00171"/>
    </source>
</evidence>